<evidence type="ECO:0000256" key="6">
    <source>
        <dbReference type="ARBA" id="ARBA00023027"/>
    </source>
</evidence>
<evidence type="ECO:0000256" key="7">
    <source>
        <dbReference type="ARBA" id="ARBA00047925"/>
    </source>
</evidence>
<protein>
    <recommendedName>
        <fullName evidence="8">NAD kinase</fullName>
        <ecNumber evidence="8">2.7.1.23</ecNumber>
    </recommendedName>
    <alternativeName>
        <fullName evidence="8">ATP-dependent NAD kinase</fullName>
    </alternativeName>
</protein>
<comment type="catalytic activity">
    <reaction evidence="7 8">
        <text>NAD(+) + ATP = ADP + NADP(+) + H(+)</text>
        <dbReference type="Rhea" id="RHEA:18629"/>
        <dbReference type="ChEBI" id="CHEBI:15378"/>
        <dbReference type="ChEBI" id="CHEBI:30616"/>
        <dbReference type="ChEBI" id="CHEBI:57540"/>
        <dbReference type="ChEBI" id="CHEBI:58349"/>
        <dbReference type="ChEBI" id="CHEBI:456216"/>
        <dbReference type="EC" id="2.7.1.23"/>
    </reaction>
</comment>
<dbReference type="Pfam" id="PF20143">
    <property type="entry name" value="NAD_kinase_C"/>
    <property type="match status" value="1"/>
</dbReference>
<keyword evidence="3 8" id="KW-0418">Kinase</keyword>
<dbReference type="EC" id="2.7.1.23" evidence="8"/>
<proteinExistence type="inferred from homology"/>
<dbReference type="Pfam" id="PF01513">
    <property type="entry name" value="NAD_kinase"/>
    <property type="match status" value="1"/>
</dbReference>
<dbReference type="Proteomes" id="UP000189970">
    <property type="component" value="Unassembled WGS sequence"/>
</dbReference>
<dbReference type="EMBL" id="MVAB01000001">
    <property type="protein sequence ID" value="OPF87320.1"/>
    <property type="molecule type" value="Genomic_DNA"/>
</dbReference>
<dbReference type="GO" id="GO:0046872">
    <property type="term" value="F:metal ion binding"/>
    <property type="evidence" value="ECO:0007669"/>
    <property type="project" value="UniProtKB-UniRule"/>
</dbReference>
<dbReference type="RefSeq" id="WP_079345729.1">
    <property type="nucleotide sequence ID" value="NZ_MVAB01000001.1"/>
</dbReference>
<dbReference type="Gene3D" id="2.60.200.30">
    <property type="entry name" value="Probable inorganic polyphosphate/atp-NAD kinase, domain 2"/>
    <property type="match status" value="1"/>
</dbReference>
<evidence type="ECO:0000256" key="1">
    <source>
        <dbReference type="ARBA" id="ARBA00022679"/>
    </source>
</evidence>
<dbReference type="PANTHER" id="PTHR20275:SF0">
    <property type="entry name" value="NAD KINASE"/>
    <property type="match status" value="1"/>
</dbReference>
<evidence type="ECO:0000256" key="4">
    <source>
        <dbReference type="ARBA" id="ARBA00022840"/>
    </source>
</evidence>
<dbReference type="GO" id="GO:0019674">
    <property type="term" value="P:NAD+ metabolic process"/>
    <property type="evidence" value="ECO:0007669"/>
    <property type="project" value="InterPro"/>
</dbReference>
<feature type="binding site" evidence="8">
    <location>
        <position position="148"/>
    </location>
    <ligand>
        <name>NAD(+)</name>
        <dbReference type="ChEBI" id="CHEBI:57540"/>
    </ligand>
</feature>
<dbReference type="InterPro" id="IPR016064">
    <property type="entry name" value="NAD/diacylglycerol_kinase_sf"/>
</dbReference>
<feature type="binding site" evidence="8">
    <location>
        <position position="185"/>
    </location>
    <ligand>
        <name>NAD(+)</name>
        <dbReference type="ChEBI" id="CHEBI:57540"/>
    </ligand>
</feature>
<dbReference type="InterPro" id="IPR017438">
    <property type="entry name" value="ATP-NAD_kinase_N"/>
</dbReference>
<evidence type="ECO:0000256" key="3">
    <source>
        <dbReference type="ARBA" id="ARBA00022777"/>
    </source>
</evidence>
<comment type="cofactor">
    <cofactor evidence="8">
        <name>a divalent metal cation</name>
        <dbReference type="ChEBI" id="CHEBI:60240"/>
    </cofactor>
</comment>
<dbReference type="GO" id="GO:0005737">
    <property type="term" value="C:cytoplasm"/>
    <property type="evidence" value="ECO:0007669"/>
    <property type="project" value="UniProtKB-SubCell"/>
</dbReference>
<dbReference type="GO" id="GO:0003951">
    <property type="term" value="F:NAD+ kinase activity"/>
    <property type="evidence" value="ECO:0007669"/>
    <property type="project" value="UniProtKB-UniRule"/>
</dbReference>
<comment type="similarity">
    <text evidence="8">Belongs to the NAD kinase family.</text>
</comment>
<dbReference type="HAMAP" id="MF_00361">
    <property type="entry name" value="NAD_kinase"/>
    <property type="match status" value="1"/>
</dbReference>
<evidence type="ECO:0000313" key="10">
    <source>
        <dbReference type="Proteomes" id="UP000189970"/>
    </source>
</evidence>
<dbReference type="PANTHER" id="PTHR20275">
    <property type="entry name" value="NAD KINASE"/>
    <property type="match status" value="1"/>
</dbReference>
<dbReference type="Gene3D" id="3.40.50.10330">
    <property type="entry name" value="Probable inorganic polyphosphate/atp-NAD kinase, domain 1"/>
    <property type="match status" value="1"/>
</dbReference>
<evidence type="ECO:0000256" key="8">
    <source>
        <dbReference type="HAMAP-Rule" id="MF_00361"/>
    </source>
</evidence>
<keyword evidence="6 8" id="KW-0520">NAD</keyword>
<comment type="caution">
    <text evidence="9">The sequence shown here is derived from an EMBL/GenBank/DDBJ whole genome shotgun (WGS) entry which is preliminary data.</text>
</comment>
<dbReference type="InterPro" id="IPR002504">
    <property type="entry name" value="NADK"/>
</dbReference>
<dbReference type="GO" id="GO:0005524">
    <property type="term" value="F:ATP binding"/>
    <property type="evidence" value="ECO:0007669"/>
    <property type="project" value="UniProtKB-KW"/>
</dbReference>
<keyword evidence="10" id="KW-1185">Reference proteome</keyword>
<comment type="subcellular location">
    <subcellularLocation>
        <location evidence="8">Cytoplasm</location>
    </subcellularLocation>
</comment>
<reference evidence="9 10" key="1">
    <citation type="submission" date="2017-02" db="EMBL/GenBank/DDBJ databases">
        <title>Vagococcus cremeus sp. nov., isolated from the small intestine of a marten, Martes flavigula.</title>
        <authorList>
            <person name="Tak E.J."/>
            <person name="Bae J.-W."/>
        </authorList>
    </citation>
    <scope>NUCLEOTIDE SEQUENCE [LARGE SCALE GENOMIC DNA]</scope>
    <source>
        <strain evidence="9 10">D7T301</strain>
    </source>
</reference>
<keyword evidence="2 8" id="KW-0547">Nucleotide-binding</keyword>
<keyword evidence="4 8" id="KW-0067">ATP-binding</keyword>
<evidence type="ECO:0000256" key="5">
    <source>
        <dbReference type="ARBA" id="ARBA00022857"/>
    </source>
</evidence>
<feature type="binding site" evidence="8">
    <location>
        <position position="150"/>
    </location>
    <ligand>
        <name>NAD(+)</name>
        <dbReference type="ChEBI" id="CHEBI:57540"/>
    </ligand>
</feature>
<dbReference type="NCBIfam" id="NF003424">
    <property type="entry name" value="PRK04885.1"/>
    <property type="match status" value="1"/>
</dbReference>
<keyword evidence="1 8" id="KW-0808">Transferase</keyword>
<evidence type="ECO:0000313" key="9">
    <source>
        <dbReference type="EMBL" id="OPF87320.1"/>
    </source>
</evidence>
<keyword evidence="5 8" id="KW-0521">NADP</keyword>
<keyword evidence="8" id="KW-0963">Cytoplasm</keyword>
<dbReference type="SUPFAM" id="SSF111331">
    <property type="entry name" value="NAD kinase/diacylglycerol kinase-like"/>
    <property type="match status" value="1"/>
</dbReference>
<gene>
    <name evidence="8" type="primary">nadK</name>
    <name evidence="9" type="ORF">BW731_03390</name>
</gene>
<feature type="binding site" evidence="8">
    <location>
        <begin position="122"/>
        <end position="123"/>
    </location>
    <ligand>
        <name>NAD(+)</name>
        <dbReference type="ChEBI" id="CHEBI:57540"/>
    </ligand>
</feature>
<dbReference type="GO" id="GO:0051287">
    <property type="term" value="F:NAD binding"/>
    <property type="evidence" value="ECO:0007669"/>
    <property type="project" value="UniProtKB-ARBA"/>
</dbReference>
<feature type="active site" description="Proton acceptor" evidence="8">
    <location>
        <position position="45"/>
    </location>
</feature>
<organism evidence="9 10">
    <name type="scientific">Vagococcus martis</name>
    <dbReference type="NCBI Taxonomy" id="1768210"/>
    <lineage>
        <taxon>Bacteria</taxon>
        <taxon>Bacillati</taxon>
        <taxon>Bacillota</taxon>
        <taxon>Bacilli</taxon>
        <taxon>Lactobacillales</taxon>
        <taxon>Enterococcaceae</taxon>
        <taxon>Vagococcus</taxon>
    </lineage>
</organism>
<feature type="binding site" evidence="8">
    <location>
        <begin position="161"/>
        <end position="166"/>
    </location>
    <ligand>
        <name>NAD(+)</name>
        <dbReference type="ChEBI" id="CHEBI:57540"/>
    </ligand>
</feature>
<dbReference type="AlphaFoldDB" id="A0A1V4DGH8"/>
<dbReference type="GO" id="GO:0006741">
    <property type="term" value="P:NADP+ biosynthetic process"/>
    <property type="evidence" value="ECO:0007669"/>
    <property type="project" value="UniProtKB-UniRule"/>
</dbReference>
<comment type="caution">
    <text evidence="8">Lacks conserved residue(s) required for the propagation of feature annotation.</text>
</comment>
<accession>A0A1V4DGH8</accession>
<evidence type="ECO:0000256" key="2">
    <source>
        <dbReference type="ARBA" id="ARBA00022741"/>
    </source>
</evidence>
<sequence length="272" mass="31245">MRIRVYSNRKPTSRKVTQELLEKLRKAGFILDKKKPDVVITIGGDGTLLSAFHAYESQLDTVRFIGVHTGHLGFYTDWRDYEIDELVRSLKEEKQNSVSYPLLDVCLTYTNNMPDRHFLALNEATIKNVDRTMVANVFIKDELFECYRGDGLSVSTPTGSTAYSKSLGGAVVHPRVNTLQLNEIASLNNRVYRSLGSPMIIAPDEWIRLDMKKRETYSLHVDNLSLTNSNIKHVTFCLSEKRIHFALYRHTHFWRRVNNAFIGTSKESSERL</sequence>
<comment type="function">
    <text evidence="8">Involved in the regulation of the intracellular balance of NAD and NADP, and is a key enzyme in the biosynthesis of NADP. Catalyzes specifically the phosphorylation on 2'-hydroxyl of the adenosine moiety of NAD to yield NADP.</text>
</comment>
<feature type="binding site" evidence="8">
    <location>
        <begin position="45"/>
        <end position="46"/>
    </location>
    <ligand>
        <name>NAD(+)</name>
        <dbReference type="ChEBI" id="CHEBI:57540"/>
    </ligand>
</feature>
<name>A0A1V4DGH8_9ENTE</name>
<dbReference type="InterPro" id="IPR017437">
    <property type="entry name" value="ATP-NAD_kinase_PpnK-typ_C"/>
</dbReference>